<organism evidence="10 11">
    <name type="scientific">Coemansia spiralis</name>
    <dbReference type="NCBI Taxonomy" id="417178"/>
    <lineage>
        <taxon>Eukaryota</taxon>
        <taxon>Fungi</taxon>
        <taxon>Fungi incertae sedis</taxon>
        <taxon>Zoopagomycota</taxon>
        <taxon>Kickxellomycotina</taxon>
        <taxon>Kickxellomycetes</taxon>
        <taxon>Kickxellales</taxon>
        <taxon>Kickxellaceae</taxon>
        <taxon>Coemansia</taxon>
    </lineage>
</organism>
<evidence type="ECO:0000256" key="1">
    <source>
        <dbReference type="ARBA" id="ARBA00004123"/>
    </source>
</evidence>
<dbReference type="SUPFAM" id="SSF48371">
    <property type="entry name" value="ARM repeat"/>
    <property type="match status" value="1"/>
</dbReference>
<keyword evidence="4" id="KW-0813">Transport</keyword>
<accession>A0A9W8GAR6</accession>
<dbReference type="PANTHER" id="PTHR12596">
    <property type="entry name" value="EXPORTIN 4,7-RELATED"/>
    <property type="match status" value="1"/>
</dbReference>
<evidence type="ECO:0000256" key="8">
    <source>
        <dbReference type="ARBA" id="ARBA00040444"/>
    </source>
</evidence>
<evidence type="ECO:0000256" key="4">
    <source>
        <dbReference type="ARBA" id="ARBA00022448"/>
    </source>
</evidence>
<dbReference type="OrthoDB" id="5548448at2759"/>
<dbReference type="GO" id="GO:0006611">
    <property type="term" value="P:protein export from nucleus"/>
    <property type="evidence" value="ECO:0007669"/>
    <property type="project" value="TreeGrafter"/>
</dbReference>
<dbReference type="AlphaFoldDB" id="A0A9W8GAR6"/>
<dbReference type="InterPro" id="IPR016024">
    <property type="entry name" value="ARM-type_fold"/>
</dbReference>
<evidence type="ECO:0000313" key="11">
    <source>
        <dbReference type="Proteomes" id="UP001151518"/>
    </source>
</evidence>
<dbReference type="InterPro" id="IPR011989">
    <property type="entry name" value="ARM-like"/>
</dbReference>
<dbReference type="Gene3D" id="1.25.10.10">
    <property type="entry name" value="Leucine-rich Repeat Variant"/>
    <property type="match status" value="2"/>
</dbReference>
<evidence type="ECO:0000256" key="5">
    <source>
        <dbReference type="ARBA" id="ARBA00022490"/>
    </source>
</evidence>
<keyword evidence="5" id="KW-0963">Cytoplasm</keyword>
<comment type="caution">
    <text evidence="10">The sequence shown here is derived from an EMBL/GenBank/DDBJ whole genome shotgun (WGS) entry which is preliminary data.</text>
</comment>
<protein>
    <recommendedName>
        <fullName evidence="8">Exportin-4</fullName>
    </recommendedName>
</protein>
<proteinExistence type="inferred from homology"/>
<gene>
    <name evidence="10" type="ORF">GGI25_000943</name>
</gene>
<evidence type="ECO:0000313" key="10">
    <source>
        <dbReference type="EMBL" id="KAJ2680055.1"/>
    </source>
</evidence>
<dbReference type="GO" id="GO:0005737">
    <property type="term" value="C:cytoplasm"/>
    <property type="evidence" value="ECO:0007669"/>
    <property type="project" value="UniProtKB-SubCell"/>
</dbReference>
<dbReference type="Proteomes" id="UP001151518">
    <property type="component" value="Unassembled WGS sequence"/>
</dbReference>
<keyword evidence="7" id="KW-0539">Nucleus</keyword>
<evidence type="ECO:0000256" key="3">
    <source>
        <dbReference type="ARBA" id="ARBA00009466"/>
    </source>
</evidence>
<reference evidence="10" key="1">
    <citation type="submission" date="2022-07" db="EMBL/GenBank/DDBJ databases">
        <title>Phylogenomic reconstructions and comparative analyses of Kickxellomycotina fungi.</title>
        <authorList>
            <person name="Reynolds N.K."/>
            <person name="Stajich J.E."/>
            <person name="Barry K."/>
            <person name="Grigoriev I.V."/>
            <person name="Crous P."/>
            <person name="Smith M.E."/>
        </authorList>
    </citation>
    <scope>NUCLEOTIDE SEQUENCE</scope>
    <source>
        <strain evidence="10">NRRL 3115</strain>
    </source>
</reference>
<dbReference type="GO" id="GO:0005049">
    <property type="term" value="F:nuclear export signal receptor activity"/>
    <property type="evidence" value="ECO:0007669"/>
    <property type="project" value="InterPro"/>
</dbReference>
<evidence type="ECO:0000256" key="9">
    <source>
        <dbReference type="SAM" id="MobiDB-lite"/>
    </source>
</evidence>
<dbReference type="GO" id="GO:0005643">
    <property type="term" value="C:nuclear pore"/>
    <property type="evidence" value="ECO:0007669"/>
    <property type="project" value="TreeGrafter"/>
</dbReference>
<keyword evidence="6" id="KW-0653">Protein transport</keyword>
<comment type="similarity">
    <text evidence="3">Belongs to the exportin family.</text>
</comment>
<name>A0A9W8GAR6_9FUNG</name>
<evidence type="ECO:0000256" key="2">
    <source>
        <dbReference type="ARBA" id="ARBA00004496"/>
    </source>
</evidence>
<comment type="subcellular location">
    <subcellularLocation>
        <location evidence="2">Cytoplasm</location>
    </subcellularLocation>
    <subcellularLocation>
        <location evidence="1">Nucleus</location>
    </subcellularLocation>
</comment>
<dbReference type="EMBL" id="JANBTW010000007">
    <property type="protein sequence ID" value="KAJ2680055.1"/>
    <property type="molecule type" value="Genomic_DNA"/>
</dbReference>
<sequence>MDYGSVLAELEQACADFQIPALRFAAEQQLASFGKRPDAIDAGKYVLAHSHAPTAMFFALRGIKAAVVSGYSVLGLEKALRLRDELFQLAMANSRTYASFVLESVCWAVAVITKRTWTDSSEDIRANFTNVLCDDILKHTTPCIGIITTKYLMDEISGGSKCSDLHVPWEFHYSCKVSFENTHMARLFEASLKVLHRQLQRSLEDHPIKPGSSQTIAYERRSALHVAEKVLSWSFTSSDTDKVIVASFGQPKGGSQSSSNRQQYIGAHTDSSDDFDGQDGSSIFNDDTQSRTPLFPRVWQPLLLNRDVLTMFFSVYNAAISDQMHMYFSPGSSHLALQCMIQLSGLRGRDIFGATTPRESDALRIEYAQIIMRNQLQLIRQVCTIDLSSEGSEGIVIATTQMIRRFIESELDEQPLTVTNGQRLHSLALLAAGVPETFEYFSEVSKYICLLLRAASGILESDVVKHIDEDFGDVDNYFVMQAFDELASAWSAVINEIREWGYMEEARSAAQQNYSRVAAANSGSHPEASAENTVDNQSALSSFMQFLTTTAYLIRSDYIQLRMLMCEDSVHSSDSRSQISTLDQGLLAKDYVVYEDQLQFFALLSRLDIRTSMDRLHESLFNRCNALYNEFKRLEHVIGSENFADSGISSCQQTIDLLHEQTHWIVLMIGHTLADSGTSERVLIPQSIIEYSSSCENAEQDIVVQTIMAIFRLLQFELTNSSQELATYISPLLIETLYWAVRRIGPIYLLPDCSDYGNMSHSLISSFGSSDIGGEGKVIVYGILDFVRRTFDQWSAEEDLLHMCVDMLRALSQRSRVAQEITHSPQFTPLVLYLTSNMGRLPESIHSSIVQALAMLACYSSSTDHAQSFSELKTLVTYSITQVIHDGGFDNQLQDNRVVNKLLDGLDMMDGLLSAANFRNMEMTFEMLFEMQPALEKLLAAYTNGEGIPRKVLQVLESAARYLDIPSLPDNEQMLRLSHNIRTILQKYQAINQISGNTVQSSADVDSLGEVTTLISAISYLVRNEMGFAVNEASRATDTGVSNDFGETEVFGLYCIHTTTSPVQLQAPNVLRGYVQLLSEMIQYRTPSLVRWMPPVIWQEVMEILVKGVDNDIYDVGRRTYEAIGKLGAYLKVSGLGNTSEELRQVFSRGIKQILSRLLQALLFSPFDADLVEPAGIALVTLGLIEPDHLQACFRELFASGHSASFAERLSGTLAKFNAELEGSEAVRQLLNSTDTIPDAIDGTALRQPLFEFLVNTRAVLRIK</sequence>
<evidence type="ECO:0000256" key="6">
    <source>
        <dbReference type="ARBA" id="ARBA00022927"/>
    </source>
</evidence>
<dbReference type="InterPro" id="IPR044189">
    <property type="entry name" value="XPO4/7-like"/>
</dbReference>
<feature type="region of interest" description="Disordered" evidence="9">
    <location>
        <begin position="266"/>
        <end position="287"/>
    </location>
</feature>
<dbReference type="PANTHER" id="PTHR12596:SF1">
    <property type="entry name" value="EXPORTIN-4"/>
    <property type="match status" value="1"/>
</dbReference>
<evidence type="ECO:0000256" key="7">
    <source>
        <dbReference type="ARBA" id="ARBA00023242"/>
    </source>
</evidence>